<dbReference type="InterPro" id="IPR019734">
    <property type="entry name" value="TPR_rpt"/>
</dbReference>
<feature type="region of interest" description="Disordered" evidence="2">
    <location>
        <begin position="1"/>
        <end position="30"/>
    </location>
</feature>
<dbReference type="Pfam" id="PF08238">
    <property type="entry name" value="Sel1"/>
    <property type="match status" value="29"/>
</dbReference>
<protein>
    <recommendedName>
        <fullName evidence="5">HCP-like protein</fullName>
    </recommendedName>
</protein>
<dbReference type="SMART" id="SM00028">
    <property type="entry name" value="TPR"/>
    <property type="match status" value="5"/>
</dbReference>
<reference evidence="3" key="2">
    <citation type="submission" date="2023-02" db="EMBL/GenBank/DDBJ databases">
        <authorList>
            <consortium name="DOE Joint Genome Institute"/>
            <person name="Mondo S.J."/>
            <person name="Chang Y."/>
            <person name="Wang Y."/>
            <person name="Ahrendt S."/>
            <person name="Andreopoulos W."/>
            <person name="Barry K."/>
            <person name="Beard J."/>
            <person name="Benny G.L."/>
            <person name="Blankenship S."/>
            <person name="Bonito G."/>
            <person name="Cuomo C."/>
            <person name="Desiro A."/>
            <person name="Gervers K.A."/>
            <person name="Hundley H."/>
            <person name="Kuo A."/>
            <person name="LaButti K."/>
            <person name="Lang B.F."/>
            <person name="Lipzen A."/>
            <person name="O'Donnell K."/>
            <person name="Pangilinan J."/>
            <person name="Reynolds N."/>
            <person name="Sandor L."/>
            <person name="Smith M.W."/>
            <person name="Tsang A."/>
            <person name="Grigoriev I.V."/>
            <person name="Stajich J.E."/>
            <person name="Spatafora J.W."/>
        </authorList>
    </citation>
    <scope>NUCLEOTIDE SEQUENCE</scope>
    <source>
        <strain evidence="3">RSA 2281</strain>
    </source>
</reference>
<feature type="compositionally biased region" description="Low complexity" evidence="2">
    <location>
        <begin position="74"/>
        <end position="127"/>
    </location>
</feature>
<organism evidence="3 4">
    <name type="scientific">Phascolomyces articulosus</name>
    <dbReference type="NCBI Taxonomy" id="60185"/>
    <lineage>
        <taxon>Eukaryota</taxon>
        <taxon>Fungi</taxon>
        <taxon>Fungi incertae sedis</taxon>
        <taxon>Mucoromycota</taxon>
        <taxon>Mucoromycotina</taxon>
        <taxon>Mucoromycetes</taxon>
        <taxon>Mucorales</taxon>
        <taxon>Lichtheimiaceae</taxon>
        <taxon>Phascolomyces</taxon>
    </lineage>
</organism>
<reference evidence="3" key="1">
    <citation type="journal article" date="2022" name="IScience">
        <title>Evolution of zygomycete secretomes and the origins of terrestrial fungal ecologies.</title>
        <authorList>
            <person name="Chang Y."/>
            <person name="Wang Y."/>
            <person name="Mondo S."/>
            <person name="Ahrendt S."/>
            <person name="Andreopoulos W."/>
            <person name="Barry K."/>
            <person name="Beard J."/>
            <person name="Benny G.L."/>
            <person name="Blankenship S."/>
            <person name="Bonito G."/>
            <person name="Cuomo C."/>
            <person name="Desiro A."/>
            <person name="Gervers K.A."/>
            <person name="Hundley H."/>
            <person name="Kuo A."/>
            <person name="LaButti K."/>
            <person name="Lang B.F."/>
            <person name="Lipzen A."/>
            <person name="O'Donnell K."/>
            <person name="Pangilinan J."/>
            <person name="Reynolds N."/>
            <person name="Sandor L."/>
            <person name="Smith M.E."/>
            <person name="Tsang A."/>
            <person name="Grigoriev I.V."/>
            <person name="Stajich J.E."/>
            <person name="Spatafora J.W."/>
        </authorList>
    </citation>
    <scope>NUCLEOTIDE SEQUENCE</scope>
    <source>
        <strain evidence="3">RSA 2281</strain>
    </source>
</reference>
<evidence type="ECO:0000313" key="4">
    <source>
        <dbReference type="Proteomes" id="UP001209540"/>
    </source>
</evidence>
<dbReference type="Gene3D" id="1.25.40.10">
    <property type="entry name" value="Tetratricopeptide repeat domain"/>
    <property type="match status" value="9"/>
</dbReference>
<comment type="similarity">
    <text evidence="1">Belongs to the sel-1 family.</text>
</comment>
<evidence type="ECO:0000256" key="2">
    <source>
        <dbReference type="SAM" id="MobiDB-lite"/>
    </source>
</evidence>
<feature type="compositionally biased region" description="Polar residues" evidence="2">
    <location>
        <begin position="157"/>
        <end position="169"/>
    </location>
</feature>
<name>A0AAD5KLY9_9FUNG</name>
<gene>
    <name evidence="3" type="ORF">BDA99DRAFT_534789</name>
</gene>
<feature type="region of interest" description="Disordered" evidence="2">
    <location>
        <begin position="42"/>
        <end position="61"/>
    </location>
</feature>
<dbReference type="PANTHER" id="PTHR11102">
    <property type="entry name" value="SEL-1-LIKE PROTEIN"/>
    <property type="match status" value="1"/>
</dbReference>
<dbReference type="SMART" id="SM00671">
    <property type="entry name" value="SEL1"/>
    <property type="match status" value="28"/>
</dbReference>
<dbReference type="Proteomes" id="UP001209540">
    <property type="component" value="Unassembled WGS sequence"/>
</dbReference>
<feature type="region of interest" description="Disordered" evidence="2">
    <location>
        <begin position="74"/>
        <end position="183"/>
    </location>
</feature>
<dbReference type="InterPro" id="IPR050767">
    <property type="entry name" value="Sel1_AlgK"/>
</dbReference>
<dbReference type="SUPFAM" id="SSF81901">
    <property type="entry name" value="HCP-like"/>
    <property type="match status" value="10"/>
</dbReference>
<dbReference type="InterPro" id="IPR011990">
    <property type="entry name" value="TPR-like_helical_dom_sf"/>
</dbReference>
<evidence type="ECO:0000313" key="3">
    <source>
        <dbReference type="EMBL" id="KAI9270679.1"/>
    </source>
</evidence>
<evidence type="ECO:0000256" key="1">
    <source>
        <dbReference type="ARBA" id="ARBA00038101"/>
    </source>
</evidence>
<dbReference type="PANTHER" id="PTHR11102:SF160">
    <property type="entry name" value="ERAD-ASSOCIATED E3 UBIQUITIN-PROTEIN LIGASE COMPONENT HRD3"/>
    <property type="match status" value="1"/>
</dbReference>
<feature type="compositionally biased region" description="Low complexity" evidence="2">
    <location>
        <begin position="1"/>
        <end position="28"/>
    </location>
</feature>
<proteinExistence type="inferred from homology"/>
<feature type="compositionally biased region" description="Low complexity" evidence="2">
    <location>
        <begin position="51"/>
        <end position="61"/>
    </location>
</feature>
<feature type="region of interest" description="Disordered" evidence="2">
    <location>
        <begin position="1449"/>
        <end position="1472"/>
    </location>
</feature>
<dbReference type="EMBL" id="JAIXMP010000007">
    <property type="protein sequence ID" value="KAI9270679.1"/>
    <property type="molecule type" value="Genomic_DNA"/>
</dbReference>
<accession>A0AAD5KLY9</accession>
<dbReference type="InterPro" id="IPR006597">
    <property type="entry name" value="Sel1-like"/>
</dbReference>
<comment type="caution">
    <text evidence="3">The sequence shown here is derived from an EMBL/GenBank/DDBJ whole genome shotgun (WGS) entry which is preliminary data.</text>
</comment>
<evidence type="ECO:0008006" key="5">
    <source>
        <dbReference type="Google" id="ProtNLM"/>
    </source>
</evidence>
<keyword evidence="4" id="KW-1185">Reference proteome</keyword>
<sequence length="1848" mass="206836">MGSQHSKPSSSRHSIRSTSTAGSRSSGRTLKRLSRHFNTLGYHYHNHHNSHPNVNNNINNSSGRLVAEDYISTSNINNSDNSNSNSNSNNSDNSNSNSNSNSNNGNTTITTPPSLLSPPSQQEQQDLVQEKQEQPASLGQHLYPKRRSNEYHRGNSAMLNRRSTSPWSKQRSKRPISLASSSDDSVSVCLSSGVFSQIDHPATCSTITTATDFSSASRQSLFHQDKTITLIPPLQLHPKRQPIQQAALKTQEILDRLSEHQNQASVVLNEAAAATRTPDDRCEFYKATQTWSQQTQDPAAMVWVARCLLDGWGIPSNRSLGLDQLKRLAEMGCWEAYYPLADYYREEIKTSRRLEKDALRWYKAAAELNMPNEPIIGFAQYRLGEMCAQGQGVMENHPEALSWFEKSANNGNKYGQYISGVYYEKGIGVDKNIEKAKEYFLSSAKQDFADAQSALGILLIDQQQLYEQGKEWLDRSAQMDNARGLLKLGIMYENGQGVPCNPEQAMSYYKTAAITADDPKAQYLVGLNYRLGAMGLPKDVKEAGRYLARSARGGFAPAQRIIGLMLAQGLMGRKDEKSAFHWFQAAANQGDAHALCLLGSCYETGTAVQMNYAKAMSYYQKAVRSPSPFQSAAQLVLAQLLIKMGRLRDAYEWFVRAASHTTNDLVGDTAAAVAGRKAMLMVARYHLHGWEGVTKDPATAFNMLKTLIDQAPNEPGPLYWLAACYEEGIPDVCPPNPVQAFDYYMRAAETNDTDAQFQVAFMLSNGQGIERDRPAAFKWYKKAAQKGHTVACHSLGLYYAKGAGGVRINYRLAEIYFETAAKKGFVPAMASLATLYRMMTSSAPQEQPSSSSSENNQNAVRVFCQQMEAQQRKREMMIHWYRKAATKGDAGAQRELGMLYDSGLGVAQNYEQAFILFERAAAQKDPRATLMLGSYYQNGLGGVEPKAQRALELYQQAVQLGASTAYYAAARVYQYQGQYEEAFMQYKLAAQDNGLAEMSAGKYSKLMVARYTLGYYYDPSSNSPVVIQQLDGITKEMAFQSLHLLATHDEFPPCYYWLANCYYQGNGTDINMEKALEYYLEAANKTDNVDAMVRVAQMFEQGQGMEEPNPIEAFKYYKSSAEEQHPEGEYNMGMAYWRGLYAMPINLGEAVVWFTRSATKHPASSWALGQMALENGDQDVAIAWWQKSIRQGHVPSMRSLAKLLLRTSESEEDSPITQQENAAAAALSGQQVVLSNEAGEPHTSVDQAISLLEEAVRSGDPESLVMLGKIHQKNATLQDQQPQQQQTQNYGDDTVDAMIIEEDAEILFQKRQAQQDLAIRCFEQAADMGHVEAMFLAAQSWHSQQQFAAALGLYERAAQHNHDLSRVMRARYKIAGLGGIEANPKAGYQELLACAQNDNCVDAYNSLGQCHELGLGTEQDDRCALEWYLRSAEKTQDAEAMFRIGQMHAQGRVPSQQQHHHQQNDDDTTMEEQNKDMEALQWYRFACDSRNHPRAHYYIGLYHVHGIRSEHDNTTFLLQPDIPTAIEHFRKAAEQDDRDAMVQVAQLLLFTITTPPAGADESYYSNNNNDNNKNNDQLTISNHIITTTTILEGLEWLERAAQLGSAEAQCELGKLYHTGKPGVLDQDFERAYDYFCRAASQKDKTATLFIGTYHEHGIHVPPNLDLACEWYQLAVDTHPGWWLAELALARLLHSSKGACPEAYQLFKSAHQHALHHYQETSATMMCALYELYGWANIPARPAEAASTLLHLAERPHYDDPKTFLHVAHCYAQGLGLNRDAIKAFEWYGRVVSLYDQDEDTVEEDTETYVGEALYRLAEFYQHGWDNVVPVDQAKAEDLFNLAAQHGFS</sequence>